<proteinExistence type="predicted"/>
<keyword evidence="2" id="KW-1185">Reference proteome</keyword>
<gene>
    <name evidence="1" type="ORF">GRI72_02845</name>
</gene>
<accession>A0ABW9UVC0</accession>
<sequence>MADSKSVQDEGLFSDERLQEWICGEIHRFIHIERLMTRGQLAEAAGISVDYLDALRKTGEGRRKLKPAAMLSLCVVMGQRRVNGLLANIGYGGAKPLDEADDLCVHSIVANGLQHFSIIATAAADGRIDHTEAPLCRDAADHIIATVMPLSSAGEAA</sequence>
<protein>
    <recommendedName>
        <fullName evidence="3">HTH cro/C1-type domain-containing protein</fullName>
    </recommendedName>
</protein>
<evidence type="ECO:0000313" key="1">
    <source>
        <dbReference type="EMBL" id="MXO67770.1"/>
    </source>
</evidence>
<organism evidence="1 2">
    <name type="scientific">Pelagerythrobacter marinus</name>
    <dbReference type="NCBI Taxonomy" id="538382"/>
    <lineage>
        <taxon>Bacteria</taxon>
        <taxon>Pseudomonadati</taxon>
        <taxon>Pseudomonadota</taxon>
        <taxon>Alphaproteobacteria</taxon>
        <taxon>Sphingomonadales</taxon>
        <taxon>Erythrobacteraceae</taxon>
        <taxon>Pelagerythrobacter</taxon>
    </lineage>
</organism>
<evidence type="ECO:0008006" key="3">
    <source>
        <dbReference type="Google" id="ProtNLM"/>
    </source>
</evidence>
<reference evidence="1 2" key="1">
    <citation type="submission" date="2019-12" db="EMBL/GenBank/DDBJ databases">
        <title>Genomic-based taxomic classification of the family Erythrobacteraceae.</title>
        <authorList>
            <person name="Xu L."/>
        </authorList>
    </citation>
    <scope>NUCLEOTIDE SEQUENCE [LARGE SCALE GENOMIC DNA]</scope>
    <source>
        <strain evidence="1 2">H32</strain>
    </source>
</reference>
<dbReference type="EMBL" id="WTYO01000001">
    <property type="protein sequence ID" value="MXO67770.1"/>
    <property type="molecule type" value="Genomic_DNA"/>
</dbReference>
<evidence type="ECO:0000313" key="2">
    <source>
        <dbReference type="Proteomes" id="UP000444401"/>
    </source>
</evidence>
<comment type="caution">
    <text evidence="1">The sequence shown here is derived from an EMBL/GenBank/DDBJ whole genome shotgun (WGS) entry which is preliminary data.</text>
</comment>
<dbReference type="RefSeq" id="WP_160732396.1">
    <property type="nucleotide sequence ID" value="NZ_WTYO01000001.1"/>
</dbReference>
<dbReference type="Proteomes" id="UP000444401">
    <property type="component" value="Unassembled WGS sequence"/>
</dbReference>
<name>A0ABW9UVC0_9SPHN</name>